<accession>T1HT62</accession>
<name>T1HT62_RHOPR</name>
<reference evidence="1" key="1">
    <citation type="submission" date="2015-05" db="UniProtKB">
        <authorList>
            <consortium name="EnsemblMetazoa"/>
        </authorList>
    </citation>
    <scope>IDENTIFICATION</scope>
</reference>
<keyword evidence="2" id="KW-1185">Reference proteome</keyword>
<sequence length="84" mass="9881">MIVLYGQNVIASLFIYLDDFFTMAPLYFHQHDCKYKVIRIHSVPANKLNERICLFSTIPSEWSGEKRSQGYLHTYHLACENLLQ</sequence>
<dbReference type="EnsemblMetazoa" id="RPRC007232-RA">
    <property type="protein sequence ID" value="RPRC007232-PA"/>
    <property type="gene ID" value="RPRC007232"/>
</dbReference>
<evidence type="ECO:0000313" key="1">
    <source>
        <dbReference type="EnsemblMetazoa" id="RPRC007232-PA"/>
    </source>
</evidence>
<dbReference type="AlphaFoldDB" id="T1HT62"/>
<proteinExistence type="predicted"/>
<protein>
    <submittedName>
        <fullName evidence="1">Uncharacterized protein</fullName>
    </submittedName>
</protein>
<evidence type="ECO:0000313" key="2">
    <source>
        <dbReference type="Proteomes" id="UP000015103"/>
    </source>
</evidence>
<dbReference type="EMBL" id="ACPB03015578">
    <property type="status" value="NOT_ANNOTATED_CDS"/>
    <property type="molecule type" value="Genomic_DNA"/>
</dbReference>
<dbReference type="HOGENOM" id="CLU_2534023_0_0_1"/>
<dbReference type="InParanoid" id="T1HT62"/>
<organism evidence="1 2">
    <name type="scientific">Rhodnius prolixus</name>
    <name type="common">Triatomid bug</name>
    <dbReference type="NCBI Taxonomy" id="13249"/>
    <lineage>
        <taxon>Eukaryota</taxon>
        <taxon>Metazoa</taxon>
        <taxon>Ecdysozoa</taxon>
        <taxon>Arthropoda</taxon>
        <taxon>Hexapoda</taxon>
        <taxon>Insecta</taxon>
        <taxon>Pterygota</taxon>
        <taxon>Neoptera</taxon>
        <taxon>Paraneoptera</taxon>
        <taxon>Hemiptera</taxon>
        <taxon>Heteroptera</taxon>
        <taxon>Panheteroptera</taxon>
        <taxon>Cimicomorpha</taxon>
        <taxon>Reduviidae</taxon>
        <taxon>Triatominae</taxon>
        <taxon>Rhodnius</taxon>
    </lineage>
</organism>
<dbReference type="Proteomes" id="UP000015103">
    <property type="component" value="Unassembled WGS sequence"/>
</dbReference>
<dbReference type="VEuPathDB" id="VectorBase:RPRC007232"/>